<keyword evidence="3" id="KW-0699">rRNA-binding</keyword>
<comment type="function">
    <text evidence="3">One of several proteins that assist in the late maturation steps of the functional core of the 30S ribosomal subunit. Helps release RbfA from mature subunits. May play a role in the assembly of ribosomal proteins into the subunit. Circularly permuted GTPase that catalyzes slow GTP hydrolysis, GTPase activity is stimulated by the 30S ribosomal subunit.</text>
</comment>
<dbReference type="InterPro" id="IPR012340">
    <property type="entry name" value="NA-bd_OB-fold"/>
</dbReference>
<feature type="binding site" evidence="3">
    <location>
        <begin position="200"/>
        <end position="208"/>
    </location>
    <ligand>
        <name>GTP</name>
        <dbReference type="ChEBI" id="CHEBI:37565"/>
    </ligand>
</feature>
<dbReference type="Proteomes" id="UP000051497">
    <property type="component" value="Unassembled WGS sequence"/>
</dbReference>
<evidence type="ECO:0000256" key="1">
    <source>
        <dbReference type="ARBA" id="ARBA00022741"/>
    </source>
</evidence>
<evidence type="ECO:0000313" key="9">
    <source>
        <dbReference type="Proteomes" id="UP000051497"/>
    </source>
</evidence>
<protein>
    <recommendedName>
        <fullName evidence="3">Small ribosomal subunit biogenesis GTPase RsgA</fullName>
        <ecNumber evidence="3">3.6.1.-</ecNumber>
    </recommendedName>
</protein>
<dbReference type="NCBIfam" id="TIGR00157">
    <property type="entry name" value="ribosome small subunit-dependent GTPase A"/>
    <property type="match status" value="1"/>
</dbReference>
<dbReference type="InterPro" id="IPR010914">
    <property type="entry name" value="RsgA_GTPase_dom"/>
</dbReference>
<feature type="region of interest" description="Disordered" evidence="4">
    <location>
        <begin position="1"/>
        <end position="26"/>
    </location>
</feature>
<evidence type="ECO:0000313" key="7">
    <source>
        <dbReference type="EMBL" id="KRG20556.1"/>
    </source>
</evidence>
<feature type="domain" description="CP-type G" evidence="6">
    <location>
        <begin position="99"/>
        <end position="258"/>
    </location>
</feature>
<dbReference type="GO" id="GO:0005525">
    <property type="term" value="F:GTP binding"/>
    <property type="evidence" value="ECO:0007669"/>
    <property type="project" value="UniProtKB-UniRule"/>
</dbReference>
<comment type="caution">
    <text evidence="7">The sequence shown here is derived from an EMBL/GenBank/DDBJ whole genome shotgun (WGS) entry which is preliminary data.</text>
</comment>
<feature type="binding site" evidence="3">
    <location>
        <position position="295"/>
    </location>
    <ligand>
        <name>Zn(2+)</name>
        <dbReference type="ChEBI" id="CHEBI:29105"/>
    </ligand>
</feature>
<dbReference type="AlphaFoldDB" id="A0A0Q9YIY8"/>
<dbReference type="PANTHER" id="PTHR32120:SF11">
    <property type="entry name" value="SMALL RIBOSOMAL SUBUNIT BIOGENESIS GTPASE RSGA 1, MITOCHONDRIAL-RELATED"/>
    <property type="match status" value="1"/>
</dbReference>
<dbReference type="STRING" id="295108.HT99x_02287"/>
<keyword evidence="3" id="KW-0963">Cytoplasm</keyword>
<dbReference type="RefSeq" id="WP_075066912.1">
    <property type="nucleotide sequence ID" value="NZ_LKAJ02000001.1"/>
</dbReference>
<dbReference type="PROSITE" id="PS50936">
    <property type="entry name" value="ENGC_GTPASE"/>
    <property type="match status" value="1"/>
</dbReference>
<accession>A0A0Q9YIY8</accession>
<proteinExistence type="inferred from homology"/>
<keyword evidence="3 7" id="KW-0378">Hydrolase</keyword>
<evidence type="ECO:0000259" key="5">
    <source>
        <dbReference type="PROSITE" id="PS50936"/>
    </source>
</evidence>
<reference evidence="8" key="2">
    <citation type="journal article" date="2016" name="Genome Announc.">
        <title>Draft Genome Sequences of Two Novel Amoeba-Resistant Intranuclear Bacteria, 'Candidatus Berkiella cookevillensis' and 'Candidatus Berkiella aquae'.</title>
        <authorList>
            <person name="Mehari Y.T."/>
            <person name="Arivett B.A."/>
            <person name="Farone A.L."/>
            <person name="Gunderson J.H."/>
            <person name="Farone M.B."/>
        </authorList>
    </citation>
    <scope>NUCLEOTIDE SEQUENCE</scope>
    <source>
        <strain evidence="8">HT99</strain>
    </source>
</reference>
<evidence type="ECO:0000256" key="2">
    <source>
        <dbReference type="ARBA" id="ARBA00023134"/>
    </source>
</evidence>
<keyword evidence="3" id="KW-0862">Zinc</keyword>
<feature type="domain" description="EngC GTPase" evidence="5">
    <location>
        <begin position="107"/>
        <end position="256"/>
    </location>
</feature>
<feature type="binding site" evidence="3">
    <location>
        <position position="287"/>
    </location>
    <ligand>
        <name>Zn(2+)</name>
        <dbReference type="ChEBI" id="CHEBI:29105"/>
    </ligand>
</feature>
<keyword evidence="3" id="KW-0690">Ribosome biogenesis</keyword>
<gene>
    <name evidence="3 7" type="primary">rsgA</name>
    <name evidence="8" type="ORF">HT99x_001850</name>
    <name evidence="7" type="ORF">HT99x_02287</name>
</gene>
<comment type="similarity">
    <text evidence="3">Belongs to the TRAFAC class YlqF/YawG GTPase family. RsgA subfamily.</text>
</comment>
<evidence type="ECO:0000256" key="3">
    <source>
        <dbReference type="HAMAP-Rule" id="MF_01820"/>
    </source>
</evidence>
<dbReference type="InterPro" id="IPR030378">
    <property type="entry name" value="G_CP_dom"/>
</dbReference>
<dbReference type="PATRIC" id="fig|1590043.3.peg.2336"/>
<dbReference type="GO" id="GO:0042274">
    <property type="term" value="P:ribosomal small subunit biogenesis"/>
    <property type="evidence" value="ECO:0007669"/>
    <property type="project" value="UniProtKB-UniRule"/>
</dbReference>
<feature type="compositionally biased region" description="Basic residues" evidence="4">
    <location>
        <begin position="1"/>
        <end position="16"/>
    </location>
</feature>
<comment type="subunit">
    <text evidence="3">Monomer. Associates with 30S ribosomal subunit, binds 16S rRNA.</text>
</comment>
<feature type="compositionally biased region" description="Basic and acidic residues" evidence="4">
    <location>
        <begin position="17"/>
        <end position="26"/>
    </location>
</feature>
<dbReference type="SUPFAM" id="SSF52540">
    <property type="entry name" value="P-loop containing nucleoside triphosphate hydrolases"/>
    <property type="match status" value="1"/>
</dbReference>
<dbReference type="GO" id="GO:0003924">
    <property type="term" value="F:GTPase activity"/>
    <property type="evidence" value="ECO:0007669"/>
    <property type="project" value="UniProtKB-UniRule"/>
</dbReference>
<dbReference type="EC" id="3.6.1.-" evidence="3"/>
<dbReference type="CDD" id="cd01854">
    <property type="entry name" value="YjeQ_EngC"/>
    <property type="match status" value="1"/>
</dbReference>
<feature type="binding site" evidence="3">
    <location>
        <position position="289"/>
    </location>
    <ligand>
        <name>Zn(2+)</name>
        <dbReference type="ChEBI" id="CHEBI:29105"/>
    </ligand>
</feature>
<dbReference type="GO" id="GO:0019843">
    <property type="term" value="F:rRNA binding"/>
    <property type="evidence" value="ECO:0007669"/>
    <property type="project" value="UniProtKB-KW"/>
</dbReference>
<evidence type="ECO:0000313" key="8">
    <source>
        <dbReference type="EMBL" id="MCS5710165.1"/>
    </source>
</evidence>
<dbReference type="PANTHER" id="PTHR32120">
    <property type="entry name" value="SMALL RIBOSOMAL SUBUNIT BIOGENESIS GTPASE RSGA"/>
    <property type="match status" value="1"/>
</dbReference>
<dbReference type="OrthoDB" id="9809485at2"/>
<reference evidence="8" key="3">
    <citation type="submission" date="2021-06" db="EMBL/GenBank/DDBJ databases">
        <title>Genomic Description and Analysis of Intracellular Bacteria, Candidatus Berkiella cookevillensis and Candidatus Berkiella aquae.</title>
        <authorList>
            <person name="Kidane D.T."/>
            <person name="Mehari Y.T."/>
            <person name="Rice F.C."/>
            <person name="Arivett B.A."/>
            <person name="Farone A.L."/>
            <person name="Berk S.G."/>
            <person name="Farone M.B."/>
        </authorList>
    </citation>
    <scope>NUCLEOTIDE SEQUENCE</scope>
    <source>
        <strain evidence="8">HT99</strain>
    </source>
</reference>
<keyword evidence="2 3" id="KW-0342">GTP-binding</keyword>
<keyword evidence="1 3" id="KW-0547">Nucleotide-binding</keyword>
<dbReference type="EMBL" id="LKAJ01000010">
    <property type="protein sequence ID" value="KRG20556.1"/>
    <property type="molecule type" value="Genomic_DNA"/>
</dbReference>
<keyword evidence="9" id="KW-1185">Reference proteome</keyword>
<evidence type="ECO:0000259" key="6">
    <source>
        <dbReference type="PROSITE" id="PS51721"/>
    </source>
</evidence>
<dbReference type="GO" id="GO:0046872">
    <property type="term" value="F:metal ion binding"/>
    <property type="evidence" value="ECO:0007669"/>
    <property type="project" value="UniProtKB-KW"/>
</dbReference>
<keyword evidence="3" id="KW-0479">Metal-binding</keyword>
<feature type="binding site" evidence="3">
    <location>
        <begin position="146"/>
        <end position="149"/>
    </location>
    <ligand>
        <name>GTP</name>
        <dbReference type="ChEBI" id="CHEBI:37565"/>
    </ligand>
</feature>
<dbReference type="PROSITE" id="PS51721">
    <property type="entry name" value="G_CP"/>
    <property type="match status" value="1"/>
</dbReference>
<organism evidence="7">
    <name type="scientific">Candidatus Berkiella aquae</name>
    <dbReference type="NCBI Taxonomy" id="295108"/>
    <lineage>
        <taxon>Bacteria</taxon>
        <taxon>Pseudomonadati</taxon>
        <taxon>Pseudomonadota</taxon>
        <taxon>Gammaproteobacteria</taxon>
        <taxon>Candidatus Berkiellales</taxon>
        <taxon>Candidatus Berkiellaceae</taxon>
        <taxon>Candidatus Berkiella</taxon>
    </lineage>
</organism>
<dbReference type="InterPro" id="IPR004881">
    <property type="entry name" value="Ribosome_biogen_GTPase_RsgA"/>
</dbReference>
<dbReference type="EMBL" id="LKAJ02000001">
    <property type="protein sequence ID" value="MCS5710165.1"/>
    <property type="molecule type" value="Genomic_DNA"/>
</dbReference>
<dbReference type="GO" id="GO:0005737">
    <property type="term" value="C:cytoplasm"/>
    <property type="evidence" value="ECO:0007669"/>
    <property type="project" value="UniProtKB-SubCell"/>
</dbReference>
<sequence length="324" mass="36210">MTKNRLTHRQIKRQKKIQAERLSRAEEGHSLEQPGLLVAHYGTTLIVENASGQLFQCKLRQNLGTLVTGDNVIWQPIDEHTGIVVACKERHSVITKPYKHTTKPVVANVDRMIVVLALTPIPQATTLDRYLVVAHHLQLPVTIVINKWDLFSSPQHDALAARIEAYAQLGYPFIKVSNKTKVGLDELRAQLNHNTSILVGQSGVGKSSLLTTLLPDAKATIQTLSHNERLGRQTTTATRLYHLPEGGNIIDSPGIHQFKVLHLSKADILESYTEFAPFLGRCQFRNCEHQSEPGCALLTAIKNQQIPAFRLENYHALLADRTEK</sequence>
<keyword evidence="3" id="KW-0694">RNA-binding</keyword>
<comment type="cofactor">
    <cofactor evidence="3">
        <name>Zn(2+)</name>
        <dbReference type="ChEBI" id="CHEBI:29105"/>
    </cofactor>
    <text evidence="3">Binds 1 zinc ion per subunit.</text>
</comment>
<dbReference type="Gene3D" id="1.10.40.50">
    <property type="entry name" value="Probable gtpase engc, domain 3"/>
    <property type="match status" value="1"/>
</dbReference>
<name>A0A0Q9YIY8_9GAMM</name>
<reference evidence="7" key="1">
    <citation type="submission" date="2015-09" db="EMBL/GenBank/DDBJ databases">
        <title>Draft Genome Sequences of Two Novel Amoeba-resistant Intranuclear Bacteria, Candidatus Berkiella cookevillensis and Candidatus Berkiella aquae.</title>
        <authorList>
            <person name="Mehari Y.T."/>
            <person name="Arivett B.A."/>
            <person name="Farone A.L."/>
            <person name="Gunderson J.H."/>
            <person name="Farone M.B."/>
        </authorList>
    </citation>
    <scope>NUCLEOTIDE SEQUENCE [LARGE SCALE GENOMIC DNA]</scope>
    <source>
        <strain evidence="7">HT99</strain>
    </source>
</reference>
<evidence type="ECO:0000256" key="4">
    <source>
        <dbReference type="SAM" id="MobiDB-lite"/>
    </source>
</evidence>
<comment type="subcellular location">
    <subcellularLocation>
        <location evidence="3">Cytoplasm</location>
    </subcellularLocation>
</comment>
<dbReference type="Pfam" id="PF03193">
    <property type="entry name" value="RsgA_GTPase"/>
    <property type="match status" value="1"/>
</dbReference>
<feature type="binding site" evidence="3">
    <location>
        <position position="282"/>
    </location>
    <ligand>
        <name>Zn(2+)</name>
        <dbReference type="ChEBI" id="CHEBI:29105"/>
    </ligand>
</feature>
<dbReference type="Gene3D" id="2.40.50.140">
    <property type="entry name" value="Nucleic acid-binding proteins"/>
    <property type="match status" value="1"/>
</dbReference>
<dbReference type="Gene3D" id="3.40.50.300">
    <property type="entry name" value="P-loop containing nucleotide triphosphate hydrolases"/>
    <property type="match status" value="1"/>
</dbReference>
<dbReference type="InterPro" id="IPR027417">
    <property type="entry name" value="P-loop_NTPase"/>
</dbReference>
<dbReference type="HAMAP" id="MF_01820">
    <property type="entry name" value="GTPase_RsgA"/>
    <property type="match status" value="1"/>
</dbReference>